<dbReference type="RefSeq" id="WP_096228566.1">
    <property type="nucleotide sequence ID" value="NZ_CP168029.1"/>
</dbReference>
<evidence type="ECO:0008006" key="5">
    <source>
        <dbReference type="Google" id="ProtNLM"/>
    </source>
</evidence>
<dbReference type="InterPro" id="IPR010985">
    <property type="entry name" value="Ribbon_hlx_hlx"/>
</dbReference>
<evidence type="ECO:0000313" key="1">
    <source>
        <dbReference type="EMBL" id="MVN15248.1"/>
    </source>
</evidence>
<dbReference type="SUPFAM" id="SSF47598">
    <property type="entry name" value="Ribbon-helix-helix"/>
    <property type="match status" value="1"/>
</dbReference>
<proteinExistence type="predicted"/>
<dbReference type="EMBL" id="WPOC01000010">
    <property type="protein sequence ID" value="MVN15248.1"/>
    <property type="molecule type" value="Genomic_DNA"/>
</dbReference>
<reference evidence="3" key="1">
    <citation type="submission" date="2018-05" db="EMBL/GenBank/DDBJ databases">
        <title>Genome Sequencing of selected type strains of the family Eggerthellaceae.</title>
        <authorList>
            <person name="Danylec N."/>
            <person name="Stoll D.A."/>
            <person name="Doetsch A."/>
            <person name="Huch M."/>
        </authorList>
    </citation>
    <scope>NUCLEOTIDE SEQUENCE [LARGE SCALE GENOMIC DNA]</scope>
    <source>
        <strain evidence="3">DSM 27213</strain>
    </source>
</reference>
<protein>
    <recommendedName>
        <fullName evidence="5">Antitoxin</fullName>
    </recommendedName>
</protein>
<dbReference type="Proteomes" id="UP000285258">
    <property type="component" value="Unassembled WGS sequence"/>
</dbReference>
<organism evidence="2 3">
    <name type="scientific">Gordonibacter urolithinfaciens</name>
    <dbReference type="NCBI Taxonomy" id="1335613"/>
    <lineage>
        <taxon>Bacteria</taxon>
        <taxon>Bacillati</taxon>
        <taxon>Actinomycetota</taxon>
        <taxon>Coriobacteriia</taxon>
        <taxon>Eggerthellales</taxon>
        <taxon>Eggerthellaceae</taxon>
        <taxon>Gordonibacter</taxon>
    </lineage>
</organism>
<dbReference type="GO" id="GO:0006355">
    <property type="term" value="P:regulation of DNA-templated transcription"/>
    <property type="evidence" value="ECO:0007669"/>
    <property type="project" value="InterPro"/>
</dbReference>
<accession>A0A423UM44</accession>
<dbReference type="AlphaFoldDB" id="A0A423UM44"/>
<sequence length="67" mass="7598">MKYSELVESGAPTSELQSYLVDSELVTVTLRLPRTMRESAKEYANLNGLTFTSLVKQCLIERLTEKD</sequence>
<name>A0A423UM44_9ACTN</name>
<comment type="caution">
    <text evidence="2">The sequence shown here is derived from an EMBL/GenBank/DDBJ whole genome shotgun (WGS) entry which is preliminary data.</text>
</comment>
<gene>
    <name evidence="2" type="ORF">DMP12_04830</name>
    <name evidence="1" type="ORF">GO738_07800</name>
</gene>
<dbReference type="Proteomes" id="UP000468327">
    <property type="component" value="Unassembled WGS sequence"/>
</dbReference>
<reference evidence="2" key="3">
    <citation type="journal article" date="2019" name="Microbiol. Resour. Announc.">
        <title>Draft Genome Sequences of Type Strains of Gordonibacter faecihominis, Paraeggerthella hongkongensis, Parvibacter caecicola,Slackia equolifaciens, Slackia faecicanis, and Slackia isoflavoniconvertens.</title>
        <authorList>
            <person name="Danylec N."/>
            <person name="Stoll D.A."/>
            <person name="Dotsch A."/>
            <person name="Huch M."/>
        </authorList>
    </citation>
    <scope>NUCLEOTIDE SEQUENCE</scope>
    <source>
        <strain evidence="2">DSM 27213</strain>
    </source>
</reference>
<keyword evidence="4" id="KW-1185">Reference proteome</keyword>
<evidence type="ECO:0000313" key="4">
    <source>
        <dbReference type="Proteomes" id="UP000468327"/>
    </source>
</evidence>
<dbReference type="EMBL" id="QIBW01000004">
    <property type="protein sequence ID" value="ROT90901.1"/>
    <property type="molecule type" value="Genomic_DNA"/>
</dbReference>
<reference evidence="2" key="2">
    <citation type="journal article" date="2019" name="Int. J. Syst. Evol. Microbiol.">
        <title>Gordonibacter faecihominis is a later heterotypic synonym of Gordonibacter urolithinfaciens.</title>
        <authorList>
            <person name="Danylec N."/>
            <person name="Stoll D.A."/>
            <person name="Huch M."/>
        </authorList>
    </citation>
    <scope>NUCLEOTIDE SEQUENCE</scope>
    <source>
        <strain evidence="2">DSM 27213</strain>
    </source>
</reference>
<evidence type="ECO:0000313" key="3">
    <source>
        <dbReference type="Proteomes" id="UP000285258"/>
    </source>
</evidence>
<evidence type="ECO:0000313" key="2">
    <source>
        <dbReference type="EMBL" id="ROT90901.1"/>
    </source>
</evidence>
<reference evidence="1 4" key="4">
    <citation type="submission" date="2019-11" db="EMBL/GenBank/DDBJ databases">
        <title>Whole genome shotgun sequencing (WGS) data from Adlercreutzia equolifaciens ResAG-91, Eggerthella lenta MRI-F36, MRI-F37, MRI-F40, ResAG-49, ResAG-88, ResAG-121, ResAG-145, and Gordonibacter sp. ResAG-5, ResAG-26, ResAG-43, ResAG-50, ResAG-59.</title>
        <authorList>
            <person name="Stoll D.A."/>
            <person name="Danylec N."/>
            <person name="Franz C.M.A.P."/>
            <person name="Huch M."/>
        </authorList>
    </citation>
    <scope>NUCLEOTIDE SEQUENCE [LARGE SCALE GENOMIC DNA]</scope>
    <source>
        <strain evidence="1 4">ResAG-59</strain>
    </source>
</reference>